<dbReference type="RefSeq" id="WP_135370797.1">
    <property type="nucleotide sequence ID" value="NZ_AP018359.1"/>
</dbReference>
<evidence type="ECO:0000313" key="4">
    <source>
        <dbReference type="Proteomes" id="UP000611459"/>
    </source>
</evidence>
<dbReference type="Proteomes" id="UP000664048">
    <property type="component" value="Unassembled WGS sequence"/>
</dbReference>
<dbReference type="EMBL" id="JAENIB010000042">
    <property type="protein sequence ID" value="MBK1935966.1"/>
    <property type="molecule type" value="Genomic_DNA"/>
</dbReference>
<dbReference type="Proteomes" id="UP000611459">
    <property type="component" value="Unassembled WGS sequence"/>
</dbReference>
<dbReference type="GeneID" id="93195462"/>
<protein>
    <submittedName>
        <fullName evidence="3">Phospholipase D-like domain-containing protein</fullName>
    </submittedName>
</protein>
<evidence type="ECO:0000313" key="6">
    <source>
        <dbReference type="Proteomes" id="UP001220209"/>
    </source>
</evidence>
<evidence type="ECO:0000313" key="5">
    <source>
        <dbReference type="Proteomes" id="UP000664048"/>
    </source>
</evidence>
<accession>A0AAP1VCL7</accession>
<reference evidence="3 6" key="3">
    <citation type="submission" date="2021-12" db="EMBL/GenBank/DDBJ databases">
        <title>Genomic and phenotypic characterization of three Burkholderia contaminans isolates recovered from different sources.</title>
        <authorList>
            <person name="Lopez De Volder A."/>
            <person name="Fan Y."/>
            <person name="Nunvar J."/>
            <person name="Herrera T."/>
            <person name="Timp W."/>
            <person name="Degrossi J."/>
        </authorList>
    </citation>
    <scope>NUCLEOTIDE SEQUENCE [LARGE SCALE GENOMIC DNA]</scope>
    <source>
        <strain evidence="3 6">LMG 23361</strain>
    </source>
</reference>
<proteinExistence type="predicted"/>
<evidence type="ECO:0000313" key="2">
    <source>
        <dbReference type="EMBL" id="MBO1835425.1"/>
    </source>
</evidence>
<dbReference type="Gene3D" id="3.30.870.10">
    <property type="entry name" value="Endonuclease Chain A"/>
    <property type="match status" value="1"/>
</dbReference>
<sequence>MKTSIRTSVTHGSNITLIEDLLECPGNRLIISAGYLTWFEDLPFNRILNCGVSIELVVGAWKQDTPALTEKRLLELKRNVKAFAGRVKQEADEYGIQKPDVTTYLVPSWHAKVALMVDRDLNRVSGAVIGSSNISSRALGLTNSESNIEVDVLINDTDGPDAQVELNLLLLNLEPIFTKKFYVKF</sequence>
<evidence type="ECO:0000313" key="3">
    <source>
        <dbReference type="EMBL" id="WFN22755.1"/>
    </source>
</evidence>
<dbReference type="Proteomes" id="UP001220209">
    <property type="component" value="Chromosome 3"/>
</dbReference>
<evidence type="ECO:0000313" key="1">
    <source>
        <dbReference type="EMBL" id="MBK1935966.1"/>
    </source>
</evidence>
<gene>
    <name evidence="2" type="ORF">J4M89_39195</name>
    <name evidence="1" type="ORF">JIN94_39470</name>
    <name evidence="3" type="ORF">LXE91_32855</name>
</gene>
<dbReference type="EMBL" id="CP090642">
    <property type="protein sequence ID" value="WFN22755.1"/>
    <property type="molecule type" value="Genomic_DNA"/>
</dbReference>
<reference evidence="2 5" key="2">
    <citation type="submission" date="2021-03" db="EMBL/GenBank/DDBJ databases">
        <title>Clinical course, treatment and visual outcome of an outbreak of Burkholderia contaminans endophthalmitis following cataract surgery.</title>
        <authorList>
            <person name="Lind C."/>
            <person name="Olsen K."/>
            <person name="Angelsen N.K."/>
            <person name="Krefting E.A."/>
            <person name="Fossen K."/>
            <person name="Gravningen K."/>
            <person name="Depoorter E."/>
            <person name="Vandamme P."/>
            <person name="Bertelsen G."/>
        </authorList>
    </citation>
    <scope>NUCLEOTIDE SEQUENCE [LARGE SCALE GENOMIC DNA]</scope>
    <source>
        <strain evidence="2 5">51242556</strain>
    </source>
</reference>
<reference evidence="1" key="1">
    <citation type="submission" date="2021-01" db="EMBL/GenBank/DDBJ databases">
        <title>Outbreak of Burkholderia contaminns endophthalmitis traced to a clinical ventilation system.</title>
        <authorList>
            <person name="Lipuma J."/>
            <person name="Spilker T."/>
            <person name="Kratholm J."/>
        </authorList>
    </citation>
    <scope>NUCLEOTIDE SEQUENCE</scope>
    <source>
        <strain evidence="1">HI4954</strain>
    </source>
</reference>
<dbReference type="EMBL" id="JAGEMX010000031">
    <property type="protein sequence ID" value="MBO1835425.1"/>
    <property type="molecule type" value="Genomic_DNA"/>
</dbReference>
<name>A0AAP1VCL7_9BURK</name>
<organism evidence="1 4">
    <name type="scientific">Burkholderia contaminans</name>
    <dbReference type="NCBI Taxonomy" id="488447"/>
    <lineage>
        <taxon>Bacteria</taxon>
        <taxon>Pseudomonadati</taxon>
        <taxon>Pseudomonadota</taxon>
        <taxon>Betaproteobacteria</taxon>
        <taxon>Burkholderiales</taxon>
        <taxon>Burkholderiaceae</taxon>
        <taxon>Burkholderia</taxon>
        <taxon>Burkholderia cepacia complex</taxon>
    </lineage>
</organism>
<dbReference type="AlphaFoldDB" id="A0AAP1VCL7"/>
<keyword evidence="5" id="KW-1185">Reference proteome</keyword>